<proteinExistence type="predicted"/>
<protein>
    <submittedName>
        <fullName evidence="2">30182_t:CDS:1</fullName>
    </submittedName>
</protein>
<accession>A0ABN7X9H7</accession>
<evidence type="ECO:0000313" key="2">
    <source>
        <dbReference type="EMBL" id="CAG8850949.1"/>
    </source>
</evidence>
<sequence length="50" mass="5384">DAIKSNVEAIKVSMMKDLGEKEFMDESVESADEDDSDAEDATGDIAAMDN</sequence>
<organism evidence="2 3">
    <name type="scientific">Gigaspora margarita</name>
    <dbReference type="NCBI Taxonomy" id="4874"/>
    <lineage>
        <taxon>Eukaryota</taxon>
        <taxon>Fungi</taxon>
        <taxon>Fungi incertae sedis</taxon>
        <taxon>Mucoromycota</taxon>
        <taxon>Glomeromycotina</taxon>
        <taxon>Glomeromycetes</taxon>
        <taxon>Diversisporales</taxon>
        <taxon>Gigasporaceae</taxon>
        <taxon>Gigaspora</taxon>
    </lineage>
</organism>
<name>A0ABN7X9H7_GIGMA</name>
<gene>
    <name evidence="2" type="ORF">GMARGA_LOCUS40481</name>
</gene>
<feature type="non-terminal residue" evidence="2">
    <location>
        <position position="1"/>
    </location>
</feature>
<feature type="region of interest" description="Disordered" evidence="1">
    <location>
        <begin position="21"/>
        <end position="50"/>
    </location>
</feature>
<feature type="non-terminal residue" evidence="2">
    <location>
        <position position="50"/>
    </location>
</feature>
<keyword evidence="3" id="KW-1185">Reference proteome</keyword>
<comment type="caution">
    <text evidence="2">The sequence shown here is derived from an EMBL/GenBank/DDBJ whole genome shotgun (WGS) entry which is preliminary data.</text>
</comment>
<reference evidence="2 3" key="1">
    <citation type="submission" date="2021-06" db="EMBL/GenBank/DDBJ databases">
        <authorList>
            <person name="Kallberg Y."/>
            <person name="Tangrot J."/>
            <person name="Rosling A."/>
        </authorList>
    </citation>
    <scope>NUCLEOTIDE SEQUENCE [LARGE SCALE GENOMIC DNA]</scope>
    <source>
        <strain evidence="2 3">120-4 pot B 10/14</strain>
    </source>
</reference>
<dbReference type="Proteomes" id="UP000789901">
    <property type="component" value="Unassembled WGS sequence"/>
</dbReference>
<evidence type="ECO:0000313" key="3">
    <source>
        <dbReference type="Proteomes" id="UP000789901"/>
    </source>
</evidence>
<dbReference type="EMBL" id="CAJVQB010103509">
    <property type="protein sequence ID" value="CAG8850949.1"/>
    <property type="molecule type" value="Genomic_DNA"/>
</dbReference>
<evidence type="ECO:0000256" key="1">
    <source>
        <dbReference type="SAM" id="MobiDB-lite"/>
    </source>
</evidence>
<feature type="compositionally biased region" description="Acidic residues" evidence="1">
    <location>
        <begin position="25"/>
        <end position="42"/>
    </location>
</feature>